<comment type="similarity">
    <text evidence="1">Belongs to the transglycosylase Slt family.</text>
</comment>
<sequence length="664" mass="71742">MTSAALAPYNRGMGLRRVASLALLWLALAPAGAAAQALDSACRAAVIAAAAGRWSEATRCNQKVPAKVILWLRLVSGPASAGELAAFLAENPDWPLATALARRAEAAHAELLDDDAVRRFFARRPPVTEAGMLRLAEALETTNPSEAARLRRAAWVEMRADAAAERAFLGRHGGVLRAEDHWARFDRLTWARETAAALRLLDMIPPGRQVAARARLEALAGNEGDLVQMQEAQRDPLVFLERARSLRRQDRDDEALRHWMSLGAAAQSAADVDKLPQFWAERQILIRRLLRRGEDARARDLAAAHGLPPRPTEAYLEAEFLAGWISLRRLGEPARALGHFTAIERAAVAPISIARGGYWRGRALAALGRTEEARAAWRAAAEHPFTFYGQLAALAAGESEAELALKIAATAPPAAEPAHVAAFAGRELAEAARIFAAIGDRRRARQVLLRMAEIAPDPVDRGLVGSLAVALGQAETGVWIARRVAATTGTILPDAGWPTPVDPPPGIERALAFALMRQESNFEADAISPAGARGLMQLMPATARAIARELGEPSLADRLTDPQANMRLGTAYLAKRLDEFDGALPLALAAYNAGAHRVRQWLDQNGDPRTGGIDPIDWIELIPFAETRNYVMRVIESMLVYRARAGGAEASARHPLRALASARL</sequence>
<feature type="chain" id="PRO_5037285012" evidence="2">
    <location>
        <begin position="34"/>
        <end position="664"/>
    </location>
</feature>
<dbReference type="CDD" id="cd13401">
    <property type="entry name" value="Slt70-like"/>
    <property type="match status" value="1"/>
</dbReference>
<dbReference type="GO" id="GO:0008933">
    <property type="term" value="F:peptidoglycan lytic transglycosylase activity"/>
    <property type="evidence" value="ECO:0007669"/>
    <property type="project" value="InterPro"/>
</dbReference>
<evidence type="ECO:0000313" key="4">
    <source>
        <dbReference type="EMBL" id="QXM25120.1"/>
    </source>
</evidence>
<dbReference type="Proteomes" id="UP000694001">
    <property type="component" value="Chromosome"/>
</dbReference>
<name>A0A975YJT6_9PROT</name>
<dbReference type="AlphaFoldDB" id="A0A975YJT6"/>
<organism evidence="4 5">
    <name type="scientific">Elioraea tepida</name>
    <dbReference type="NCBI Taxonomy" id="2843330"/>
    <lineage>
        <taxon>Bacteria</taxon>
        <taxon>Pseudomonadati</taxon>
        <taxon>Pseudomonadota</taxon>
        <taxon>Alphaproteobacteria</taxon>
        <taxon>Acetobacterales</taxon>
        <taxon>Elioraeaceae</taxon>
        <taxon>Elioraea</taxon>
    </lineage>
</organism>
<evidence type="ECO:0000256" key="2">
    <source>
        <dbReference type="SAM" id="SignalP"/>
    </source>
</evidence>
<dbReference type="GO" id="GO:0016020">
    <property type="term" value="C:membrane"/>
    <property type="evidence" value="ECO:0007669"/>
    <property type="project" value="InterPro"/>
</dbReference>
<gene>
    <name evidence="4" type="ORF">KO353_02385</name>
</gene>
<dbReference type="InterPro" id="IPR008258">
    <property type="entry name" value="Transglycosylase_SLT_dom_1"/>
</dbReference>
<dbReference type="PANTHER" id="PTHR37423">
    <property type="entry name" value="SOLUBLE LYTIC MUREIN TRANSGLYCOSYLASE-RELATED"/>
    <property type="match status" value="1"/>
</dbReference>
<feature type="domain" description="Transglycosylase SLT" evidence="3">
    <location>
        <begin position="506"/>
        <end position="607"/>
    </location>
</feature>
<evidence type="ECO:0000256" key="1">
    <source>
        <dbReference type="ARBA" id="ARBA00007734"/>
    </source>
</evidence>
<feature type="signal peptide" evidence="2">
    <location>
        <begin position="1"/>
        <end position="33"/>
    </location>
</feature>
<dbReference type="InterPro" id="IPR000189">
    <property type="entry name" value="Transglyc_AS"/>
</dbReference>
<proteinExistence type="inferred from homology"/>
<dbReference type="KEGG" id="elio:KO353_02385"/>
<evidence type="ECO:0000259" key="3">
    <source>
        <dbReference type="Pfam" id="PF01464"/>
    </source>
</evidence>
<dbReference type="GO" id="GO:0000270">
    <property type="term" value="P:peptidoglycan metabolic process"/>
    <property type="evidence" value="ECO:0007669"/>
    <property type="project" value="InterPro"/>
</dbReference>
<evidence type="ECO:0000313" key="5">
    <source>
        <dbReference type="Proteomes" id="UP000694001"/>
    </source>
</evidence>
<accession>A0A975YJT6</accession>
<keyword evidence="5" id="KW-1185">Reference proteome</keyword>
<dbReference type="Pfam" id="PF01464">
    <property type="entry name" value="SLT"/>
    <property type="match status" value="1"/>
</dbReference>
<keyword evidence="2" id="KW-0732">Signal</keyword>
<dbReference type="PROSITE" id="PS00922">
    <property type="entry name" value="TRANSGLYCOSYLASE"/>
    <property type="match status" value="1"/>
</dbReference>
<dbReference type="EMBL" id="CP076448">
    <property type="protein sequence ID" value="QXM25120.1"/>
    <property type="molecule type" value="Genomic_DNA"/>
</dbReference>
<reference evidence="4" key="1">
    <citation type="submission" date="2021-06" db="EMBL/GenBank/DDBJ databases">
        <title>Elioraea tepida, sp. nov., a moderately thermophilic aerobic anoxygenic phototrophic bacterium isolated from an alkaline siliceous hot spring mat community in Yellowstone National Park, WY, USA.</title>
        <authorList>
            <person name="Saini M.K."/>
            <person name="Yoshida S."/>
            <person name="Sebastian A."/>
            <person name="Hirose S."/>
            <person name="Hara E."/>
            <person name="Tamaki H."/>
            <person name="Soulier N.T."/>
            <person name="Albert I."/>
            <person name="Hanada S."/>
            <person name="Bryant D.A."/>
            <person name="Tank M."/>
        </authorList>
    </citation>
    <scope>NUCLEOTIDE SEQUENCE</scope>
    <source>
        <strain evidence="4">MS-P2</strain>
    </source>
</reference>
<dbReference type="PANTHER" id="PTHR37423:SF2">
    <property type="entry name" value="MEMBRANE-BOUND LYTIC MUREIN TRANSGLYCOSYLASE C"/>
    <property type="match status" value="1"/>
</dbReference>
<dbReference type="RefSeq" id="WP_218286176.1">
    <property type="nucleotide sequence ID" value="NZ_CP076448.1"/>
</dbReference>
<protein>
    <submittedName>
        <fullName evidence="4">Lytic transglycosylase domain-containing protein</fullName>
    </submittedName>
</protein>